<evidence type="ECO:0000256" key="4">
    <source>
        <dbReference type="ARBA" id="ARBA00022496"/>
    </source>
</evidence>
<dbReference type="PANTHER" id="PTHR32552">
    <property type="entry name" value="FERRICHROME IRON RECEPTOR-RELATED"/>
    <property type="match status" value="1"/>
</dbReference>
<organism evidence="15 16">
    <name type="scientific">Pseudomaricurvus hydrocarbonicus</name>
    <dbReference type="NCBI Taxonomy" id="1470433"/>
    <lineage>
        <taxon>Bacteria</taxon>
        <taxon>Pseudomonadati</taxon>
        <taxon>Pseudomonadota</taxon>
        <taxon>Gammaproteobacteria</taxon>
        <taxon>Cellvibrionales</taxon>
        <taxon>Cellvibrionaceae</taxon>
        <taxon>Pseudomaricurvus</taxon>
    </lineage>
</organism>
<evidence type="ECO:0000256" key="12">
    <source>
        <dbReference type="RuleBase" id="RU003357"/>
    </source>
</evidence>
<evidence type="ECO:0000256" key="10">
    <source>
        <dbReference type="ARBA" id="ARBA00023237"/>
    </source>
</evidence>
<protein>
    <submittedName>
        <fullName evidence="15">TonB-dependent receptor</fullName>
    </submittedName>
</protein>
<evidence type="ECO:0000256" key="3">
    <source>
        <dbReference type="ARBA" id="ARBA00022452"/>
    </source>
</evidence>
<keyword evidence="10 11" id="KW-0998">Cell outer membrane</keyword>
<feature type="domain" description="TonB-dependent receptor-like beta-barrel" evidence="13">
    <location>
        <begin position="244"/>
        <end position="719"/>
    </location>
</feature>
<feature type="domain" description="TonB-dependent receptor plug" evidence="14">
    <location>
        <begin position="41"/>
        <end position="150"/>
    </location>
</feature>
<evidence type="ECO:0000256" key="2">
    <source>
        <dbReference type="ARBA" id="ARBA00022448"/>
    </source>
</evidence>
<dbReference type="InterPro" id="IPR012910">
    <property type="entry name" value="Plug_dom"/>
</dbReference>
<evidence type="ECO:0000256" key="1">
    <source>
        <dbReference type="ARBA" id="ARBA00004571"/>
    </source>
</evidence>
<dbReference type="SUPFAM" id="SSF56935">
    <property type="entry name" value="Porins"/>
    <property type="match status" value="1"/>
</dbReference>
<keyword evidence="6" id="KW-0408">Iron</keyword>
<evidence type="ECO:0000256" key="5">
    <source>
        <dbReference type="ARBA" id="ARBA00022692"/>
    </source>
</evidence>
<keyword evidence="2 11" id="KW-0813">Transport</keyword>
<evidence type="ECO:0000256" key="9">
    <source>
        <dbReference type="ARBA" id="ARBA00023136"/>
    </source>
</evidence>
<keyword evidence="7" id="KW-0406">Ion transport</keyword>
<dbReference type="InterPro" id="IPR039426">
    <property type="entry name" value="TonB-dep_rcpt-like"/>
</dbReference>
<proteinExistence type="inferred from homology"/>
<keyword evidence="4" id="KW-0410">Iron transport</keyword>
<dbReference type="GO" id="GO:0009279">
    <property type="term" value="C:cell outer membrane"/>
    <property type="evidence" value="ECO:0007669"/>
    <property type="project" value="UniProtKB-SubCell"/>
</dbReference>
<dbReference type="Proteomes" id="UP000787472">
    <property type="component" value="Unassembled WGS sequence"/>
</dbReference>
<dbReference type="InterPro" id="IPR000531">
    <property type="entry name" value="Beta-barrel_TonB"/>
</dbReference>
<dbReference type="AlphaFoldDB" id="A0A9E5JUY7"/>
<evidence type="ECO:0000256" key="7">
    <source>
        <dbReference type="ARBA" id="ARBA00023065"/>
    </source>
</evidence>
<evidence type="ECO:0000256" key="6">
    <source>
        <dbReference type="ARBA" id="ARBA00023004"/>
    </source>
</evidence>
<dbReference type="PANTHER" id="PTHR32552:SF81">
    <property type="entry name" value="TONB-DEPENDENT OUTER MEMBRANE RECEPTOR"/>
    <property type="match status" value="1"/>
</dbReference>
<dbReference type="Pfam" id="PF07715">
    <property type="entry name" value="Plug"/>
    <property type="match status" value="1"/>
</dbReference>
<dbReference type="Pfam" id="PF00593">
    <property type="entry name" value="TonB_dep_Rec_b-barrel"/>
    <property type="match status" value="1"/>
</dbReference>
<sequence>MMYQRHALPLAIVLASCGSLTHADGAIEEVIVTAQKREQSLQDTPIAISAFDSSSLEQRGIQDVSDVGQFAPNVQIAKTPGNSTGATIGIRGSVTFNPAITWEPTVGMYMDGVFLGKNLGGIFDIADLERIEVLRGPQGTLYGKNTIGGAVNLITRKPSGEFSGNVKATMGNEDYYSLSTSIDTPSVELLGGSLNTNLALLQETRDGFTRNVADPLNNPMAGPSSSDDFGNIDNQVGRFSALWSSDRAEVQYTYDYSNNDTNPPAAQLTDVPAGAALDIGGGILLPVDGVLSPYVTSDSKRSAAISSDQSRYEKAKTQGHALHLSWDMGELGFLGDTAFKSITAYRTMDWGDWIDIDGSPLDFFHSSRDVSYDQVSQEFQLLGQTERTHYVLGLYYFQEQGDIENLISFMSIYGFPASHNEYGMDNTSLAAFGQIDWLPSWAALEDRLTLTFGLRWTKEEKDQYISHPDSAVVIPYTEADDTWTNVSPSLVASWALTDAINVYGKVSQGWKSGGFNGEATSQDTFLASYDPETVTAYELGLKSRWLDNRLQVNAAVFQNHLEDMQFSVFLSGSAGASTVDNAGQAEVTGAEIEIIAQPLDNLQLNLSYGYLDPEYKEFLEIDPASGQMADFKNQRDFPYAGRNTASLGIDYTVGSYDWGTILAHVDWSYQDDFVPYVDPALNTAGQIKSYDLINARLSLTDIDVGNGQAIQVALWGKNLTDQDYRQNTIPFGLWTTSYFGDPRTYGLDVRYDF</sequence>
<keyword evidence="15" id="KW-0675">Receptor</keyword>
<dbReference type="CDD" id="cd01347">
    <property type="entry name" value="ligand_gated_channel"/>
    <property type="match status" value="1"/>
</dbReference>
<evidence type="ECO:0000256" key="8">
    <source>
        <dbReference type="ARBA" id="ARBA00023077"/>
    </source>
</evidence>
<keyword evidence="3 11" id="KW-1134">Transmembrane beta strand</keyword>
<evidence type="ECO:0000313" key="15">
    <source>
        <dbReference type="EMBL" id="NHO66058.1"/>
    </source>
</evidence>
<evidence type="ECO:0000256" key="11">
    <source>
        <dbReference type="PROSITE-ProRule" id="PRU01360"/>
    </source>
</evidence>
<keyword evidence="8 12" id="KW-0798">TonB box</keyword>
<evidence type="ECO:0000259" key="14">
    <source>
        <dbReference type="Pfam" id="PF07715"/>
    </source>
</evidence>
<keyword evidence="16" id="KW-1185">Reference proteome</keyword>
<name>A0A9E5JUY7_9GAMM</name>
<dbReference type="PROSITE" id="PS52016">
    <property type="entry name" value="TONB_DEPENDENT_REC_3"/>
    <property type="match status" value="1"/>
</dbReference>
<keyword evidence="9 11" id="KW-0472">Membrane</keyword>
<dbReference type="EMBL" id="JAAONZ010000007">
    <property type="protein sequence ID" value="NHO66058.1"/>
    <property type="molecule type" value="Genomic_DNA"/>
</dbReference>
<comment type="similarity">
    <text evidence="11 12">Belongs to the TonB-dependent receptor family.</text>
</comment>
<evidence type="ECO:0000313" key="16">
    <source>
        <dbReference type="Proteomes" id="UP000787472"/>
    </source>
</evidence>
<dbReference type="RefSeq" id="WP_167186197.1">
    <property type="nucleotide sequence ID" value="NZ_JAAONZ010000007.1"/>
</dbReference>
<evidence type="ECO:0000259" key="13">
    <source>
        <dbReference type="Pfam" id="PF00593"/>
    </source>
</evidence>
<dbReference type="PROSITE" id="PS51257">
    <property type="entry name" value="PROKAR_LIPOPROTEIN"/>
    <property type="match status" value="1"/>
</dbReference>
<comment type="subcellular location">
    <subcellularLocation>
        <location evidence="1 11">Cell outer membrane</location>
        <topology evidence="1 11">Multi-pass membrane protein</topology>
    </subcellularLocation>
</comment>
<dbReference type="InterPro" id="IPR036942">
    <property type="entry name" value="Beta-barrel_TonB_sf"/>
</dbReference>
<dbReference type="Gene3D" id="2.40.170.20">
    <property type="entry name" value="TonB-dependent receptor, beta-barrel domain"/>
    <property type="match status" value="1"/>
</dbReference>
<dbReference type="GO" id="GO:0006826">
    <property type="term" value="P:iron ion transport"/>
    <property type="evidence" value="ECO:0007669"/>
    <property type="project" value="UniProtKB-KW"/>
</dbReference>
<accession>A0A9E5JUY7</accession>
<reference evidence="15" key="1">
    <citation type="submission" date="2020-03" db="EMBL/GenBank/DDBJ databases">
        <authorList>
            <person name="Guo F."/>
        </authorList>
    </citation>
    <scope>NUCLEOTIDE SEQUENCE</scope>
    <source>
        <strain evidence="15">JCM 30134</strain>
    </source>
</reference>
<keyword evidence="5 11" id="KW-0812">Transmembrane</keyword>
<gene>
    <name evidence="15" type="ORF">G8770_10930</name>
</gene>
<comment type="caution">
    <text evidence="15">The sequence shown here is derived from an EMBL/GenBank/DDBJ whole genome shotgun (WGS) entry which is preliminary data.</text>
</comment>